<dbReference type="EMBL" id="SWFS01000415">
    <property type="protein sequence ID" value="KAA8905450.1"/>
    <property type="molecule type" value="Genomic_DNA"/>
</dbReference>
<dbReference type="GO" id="GO:0005739">
    <property type="term" value="C:mitochondrion"/>
    <property type="evidence" value="ECO:0007669"/>
    <property type="project" value="UniProtKB-ARBA"/>
</dbReference>
<dbReference type="GO" id="GO:0005524">
    <property type="term" value="F:ATP binding"/>
    <property type="evidence" value="ECO:0007669"/>
    <property type="project" value="UniProtKB-KW"/>
</dbReference>
<evidence type="ECO:0000256" key="7">
    <source>
        <dbReference type="ARBA" id="ARBA00023146"/>
    </source>
</evidence>
<dbReference type="VEuPathDB" id="FungiDB:TRICI_005296"/>
<dbReference type="SUPFAM" id="SSF47323">
    <property type="entry name" value="Anticodon-binding domain of a subclass of class I aminoacyl-tRNA synthetases"/>
    <property type="match status" value="1"/>
</dbReference>
<dbReference type="InterPro" id="IPR041872">
    <property type="entry name" value="Anticodon_Met"/>
</dbReference>
<dbReference type="Gene3D" id="3.40.50.620">
    <property type="entry name" value="HUPs"/>
    <property type="match status" value="1"/>
</dbReference>
<dbReference type="InterPro" id="IPR009080">
    <property type="entry name" value="tRNAsynth_Ia_anticodon-bd"/>
</dbReference>
<feature type="domain" description="Methionyl/Leucyl tRNA synthetase" evidence="11">
    <location>
        <begin position="33"/>
        <end position="397"/>
    </location>
</feature>
<evidence type="ECO:0000259" key="12">
    <source>
        <dbReference type="Pfam" id="PF19303"/>
    </source>
</evidence>
<proteinExistence type="inferred from homology"/>
<dbReference type="GO" id="GO:0006431">
    <property type="term" value="P:methionyl-tRNA aminoacylation"/>
    <property type="evidence" value="ECO:0007669"/>
    <property type="project" value="InterPro"/>
</dbReference>
<evidence type="ECO:0000256" key="1">
    <source>
        <dbReference type="ARBA" id="ARBA00005594"/>
    </source>
</evidence>
<dbReference type="Pfam" id="PF09334">
    <property type="entry name" value="tRNA-synt_1g"/>
    <property type="match status" value="1"/>
</dbReference>
<keyword evidence="3 10" id="KW-0436">Ligase</keyword>
<keyword evidence="7 10" id="KW-0030">Aminoacyl-tRNA synthetase</keyword>
<evidence type="ECO:0000256" key="4">
    <source>
        <dbReference type="ARBA" id="ARBA00022741"/>
    </source>
</evidence>
<dbReference type="Proteomes" id="UP000761534">
    <property type="component" value="Unassembled WGS sequence"/>
</dbReference>
<evidence type="ECO:0000313" key="13">
    <source>
        <dbReference type="EMBL" id="KAA8905450.1"/>
    </source>
</evidence>
<dbReference type="InterPro" id="IPR033911">
    <property type="entry name" value="MetRS_core"/>
</dbReference>
<dbReference type="PANTHER" id="PTHR43326">
    <property type="entry name" value="METHIONYL-TRNA SYNTHETASE"/>
    <property type="match status" value="1"/>
</dbReference>
<dbReference type="CDD" id="cd07957">
    <property type="entry name" value="Anticodon_Ia_Met"/>
    <property type="match status" value="1"/>
</dbReference>
<reference evidence="13" key="1">
    <citation type="journal article" date="2019" name="G3 (Bethesda)">
        <title>Genome Assemblies of Two Rare Opportunistic Yeast Pathogens: Diutina rugosa (syn. Candida rugosa) and Trichomonascus ciferrii (syn. Candida ciferrii).</title>
        <authorList>
            <person name="Mixao V."/>
            <person name="Saus E."/>
            <person name="Hansen A.P."/>
            <person name="Lass-Florl C."/>
            <person name="Gabaldon T."/>
        </authorList>
    </citation>
    <scope>NUCLEOTIDE SEQUENCE</scope>
    <source>
        <strain evidence="13">CBS 4856</strain>
    </source>
</reference>
<evidence type="ECO:0000256" key="6">
    <source>
        <dbReference type="ARBA" id="ARBA00022917"/>
    </source>
</evidence>
<comment type="similarity">
    <text evidence="1 10">Belongs to the class-I aminoacyl-tRNA synthetase family.</text>
</comment>
<dbReference type="PRINTS" id="PR01041">
    <property type="entry name" value="TRNASYNTHMET"/>
</dbReference>
<dbReference type="InterPro" id="IPR014729">
    <property type="entry name" value="Rossmann-like_a/b/a_fold"/>
</dbReference>
<evidence type="ECO:0000313" key="14">
    <source>
        <dbReference type="Proteomes" id="UP000761534"/>
    </source>
</evidence>
<evidence type="ECO:0000259" key="11">
    <source>
        <dbReference type="Pfam" id="PF09334"/>
    </source>
</evidence>
<dbReference type="InterPro" id="IPR015413">
    <property type="entry name" value="Methionyl/Leucyl_tRNA_Synth"/>
</dbReference>
<dbReference type="EC" id="6.1.1.10" evidence="2"/>
<dbReference type="InterPro" id="IPR023457">
    <property type="entry name" value="Met-tRNA_synth_2"/>
</dbReference>
<dbReference type="NCBIfam" id="TIGR00398">
    <property type="entry name" value="metG"/>
    <property type="match status" value="1"/>
</dbReference>
<keyword evidence="14" id="KW-1185">Reference proteome</keyword>
<organism evidence="13 14">
    <name type="scientific">Trichomonascus ciferrii</name>
    <dbReference type="NCBI Taxonomy" id="44093"/>
    <lineage>
        <taxon>Eukaryota</taxon>
        <taxon>Fungi</taxon>
        <taxon>Dikarya</taxon>
        <taxon>Ascomycota</taxon>
        <taxon>Saccharomycotina</taxon>
        <taxon>Dipodascomycetes</taxon>
        <taxon>Dipodascales</taxon>
        <taxon>Trichomonascaceae</taxon>
        <taxon>Trichomonascus</taxon>
        <taxon>Trichomonascus ciferrii complex</taxon>
    </lineage>
</organism>
<dbReference type="SUPFAM" id="SSF52374">
    <property type="entry name" value="Nucleotidylyl transferase"/>
    <property type="match status" value="1"/>
</dbReference>
<evidence type="ECO:0000256" key="8">
    <source>
        <dbReference type="ARBA" id="ARBA00047364"/>
    </source>
</evidence>
<gene>
    <name evidence="13" type="ORF">TRICI_005296</name>
</gene>
<evidence type="ECO:0000256" key="5">
    <source>
        <dbReference type="ARBA" id="ARBA00022840"/>
    </source>
</evidence>
<keyword evidence="6 10" id="KW-0648">Protein biosynthesis</keyword>
<dbReference type="InterPro" id="IPR014758">
    <property type="entry name" value="Met-tRNA_synth"/>
</dbReference>
<dbReference type="AlphaFoldDB" id="A0A642UU40"/>
<dbReference type="OrthoDB" id="24670at2759"/>
<evidence type="ECO:0000256" key="10">
    <source>
        <dbReference type="RuleBase" id="RU363039"/>
    </source>
</evidence>
<dbReference type="GO" id="GO:0004825">
    <property type="term" value="F:methionine-tRNA ligase activity"/>
    <property type="evidence" value="ECO:0007669"/>
    <property type="project" value="UniProtKB-EC"/>
</dbReference>
<accession>A0A642UU40</accession>
<dbReference type="Pfam" id="PF19303">
    <property type="entry name" value="Anticodon_3"/>
    <property type="match status" value="1"/>
</dbReference>
<dbReference type="PANTHER" id="PTHR43326:SF1">
    <property type="entry name" value="METHIONINE--TRNA LIGASE, MITOCHONDRIAL"/>
    <property type="match status" value="1"/>
</dbReference>
<evidence type="ECO:0000256" key="9">
    <source>
        <dbReference type="ARBA" id="ARBA00068817"/>
    </source>
</evidence>
<dbReference type="FunFam" id="2.170.220.10:FF:000001">
    <property type="entry name" value="methionine--tRNA ligase, mitochondrial"/>
    <property type="match status" value="1"/>
</dbReference>
<dbReference type="Gene3D" id="2.170.220.10">
    <property type="match status" value="1"/>
</dbReference>
<keyword evidence="4 10" id="KW-0547">Nucleotide-binding</keyword>
<evidence type="ECO:0000256" key="2">
    <source>
        <dbReference type="ARBA" id="ARBA00012838"/>
    </source>
</evidence>
<name>A0A642UU40_9ASCO</name>
<dbReference type="Gene3D" id="1.10.730.10">
    <property type="entry name" value="Isoleucyl-tRNA Synthetase, Domain 1"/>
    <property type="match status" value="1"/>
</dbReference>
<evidence type="ECO:0000256" key="3">
    <source>
        <dbReference type="ARBA" id="ARBA00022598"/>
    </source>
</evidence>
<comment type="caution">
    <text evidence="13">The sequence shown here is derived from an EMBL/GenBank/DDBJ whole genome shotgun (WGS) entry which is preliminary data.</text>
</comment>
<keyword evidence="5 10" id="KW-0067">ATP-binding</keyword>
<comment type="catalytic activity">
    <reaction evidence="8">
        <text>tRNA(Met) + L-methionine + ATP = L-methionyl-tRNA(Met) + AMP + diphosphate</text>
        <dbReference type="Rhea" id="RHEA:13481"/>
        <dbReference type="Rhea" id="RHEA-COMP:9667"/>
        <dbReference type="Rhea" id="RHEA-COMP:9698"/>
        <dbReference type="ChEBI" id="CHEBI:30616"/>
        <dbReference type="ChEBI" id="CHEBI:33019"/>
        <dbReference type="ChEBI" id="CHEBI:57844"/>
        <dbReference type="ChEBI" id="CHEBI:78442"/>
        <dbReference type="ChEBI" id="CHEBI:78530"/>
        <dbReference type="ChEBI" id="CHEBI:456215"/>
        <dbReference type="EC" id="6.1.1.10"/>
    </reaction>
</comment>
<sequence length="553" mass="63050">MWRRSILGRRWISTSSVYIPGKEALSRPQKPFYTTTPIFYVNAAPHIGHLHSMVLADVLTRWNSFIRQNHPTFFTTGTDEHGLKVQQAAERAGKEPREFVDLASQSFKELASAARISHNRFIRTTDEDNVVAAKALWSILEEKGYIYKGRHSGWYCVSDETFYPENQVTRRQDDGAMVSKETGKIVEWTAEENYFFALSKVQKPLLRHLQENPNWIAPHTRWRDVEREVALGLDDLSISRPVSRNSWGIRVPKDESQVMYVWFDALINYLAAAGFPWKSVQEFEDSPWPADIHVIGKDIVRFHAVYWPAFLLAAGLPLPKQLVVHAHWTMDGSKMSKSSGNVVDPIYTMEMFGADSVKFFLANDGYIDHDTVYSNSRILARHNSELVNKYGNLVMRVCGHKFNIPRALGSSDPSVFDSMPQEIHDLHTVLREDTNTLLARVQTHMDEYQTARALGEVWNLISTANRYLQEGAPWTYKQTTQEPDAIIKDAAEVARVSSIILQPFIPDISTKMLDRLAVDPSKRTADYAHYDADPTYGQKANRKGDYPVSIIDA</sequence>
<dbReference type="CDD" id="cd00814">
    <property type="entry name" value="MetRS_core"/>
    <property type="match status" value="1"/>
</dbReference>
<protein>
    <recommendedName>
        <fullName evidence="9">Probable methionine--tRNA ligase, mitochondrial</fullName>
        <ecNumber evidence="2">6.1.1.10</ecNumber>
    </recommendedName>
</protein>
<feature type="domain" description="Methionyl-tRNA synthetase anticodon-binding" evidence="12">
    <location>
        <begin position="427"/>
        <end position="526"/>
    </location>
</feature>